<sequence length="1064" mass="118662">MASSQVEMASCAPFGCVLRDHNRRDRCRAESNARATQTALQKNLKNLVRNHLQTCVSIPPETSQNQQQINDPDSSWIGNNEEEIQNPNKCLDNNGNRILQRILGRSGARDAKEMVPTIEAPQTNDVDTLGLANSATSSPGPSTSRREDNNVLVRSDSLGEISSLRASSLVQIWERRLSKSHSMNSNASRCDSGTSCNEIASSAASSVDERFDVCPATEDSFSAWNGERNAQSDQPCCSSSQEQSLDSGESERVRVADIIRRFTAANQVQSSLSSLSDDNYDNEHYSSTNASPSGEHERSSTPDQLEHRGCSPLRYSPRIRGRQAFNDLPMQIERDRHGELEKLVDRRLVSRFPQKDQIQSLLRHRLEQSGIAIHPQSRSSQFNKQPQSSTIMHLREQFDNGFDQHSAKAHSDNQADSRRPRREIANDTIDSDNSSIPITPNEGAHNHEANCTEQQSPVLEQNSLSYASEDLQENLNPSSDVTWQGTISETGNLESQKTTDSTTLFDGWYTNDAAEEVCNSENEMCRLRESGKYQKGSDYINQSTSSLQIPPSSLLGSWGYQDNEVGDESDLATSTSPTPSPHQHLPSQTYYHGTTQCSPARITSSIELEAIYDLRRHMEQLSHEMSELRKSMKVCMDMQMTMQQSIKQEVNSAQGEGTSREGAPKKGNCCICCEVKVDSLLYRCGHMCTCLKCAHELQRSSGKCPICGAPIVDVVRAYMDTNYPSIESRERFDNGFDQQGATAHSDNQTDSRSPQREIANDTIDSDNSSIPITPNEGAHIHEANCTEQQSPVLEQNSLSYASEDLQENLNPSSDVIRQGTISETGNVESQETTDSTTLSDGWDTNDAVEEVEDNYQQYSETNYDWISDISRPRSHWEDRRKAWYQKMLNCNSENEICRLLESGQYQKGSDYINQSTSSLQIPPSSLLGSWGYQDNEVGDESDLATSTSPTPSPHQHLPSQSYIHGTTQCSPARITSSIELEAIYDLRRHMEQLSHEMSELRKSINVCMDMQMTMQQSIKQEVNSGLCGHMCTCLKCAHELQWSSGKCPICGAPIVDVVRAYKDT</sequence>
<feature type="domain" description="RING-type" evidence="3">
    <location>
        <begin position="669"/>
        <end position="707"/>
    </location>
</feature>
<feature type="compositionally biased region" description="Basic and acidic residues" evidence="2">
    <location>
        <begin position="747"/>
        <end position="759"/>
    </location>
</feature>
<feature type="region of interest" description="Disordered" evidence="2">
    <location>
        <begin position="558"/>
        <end position="585"/>
    </location>
</feature>
<evidence type="ECO:0000313" key="5">
    <source>
        <dbReference type="Proteomes" id="UP000813462"/>
    </source>
</evidence>
<dbReference type="InterPro" id="IPR001841">
    <property type="entry name" value="Znf_RING"/>
</dbReference>
<dbReference type="CDD" id="cd16647">
    <property type="entry name" value="mRING-HC-C3HC5_NEU1"/>
    <property type="match status" value="1"/>
</dbReference>
<feature type="region of interest" description="Disordered" evidence="2">
    <location>
        <begin position="226"/>
        <end position="251"/>
    </location>
</feature>
<accession>A0A978VYB1</accession>
<name>A0A978VYB1_ZIZJJ</name>
<organism evidence="4 5">
    <name type="scientific">Ziziphus jujuba var. spinosa</name>
    <dbReference type="NCBI Taxonomy" id="714518"/>
    <lineage>
        <taxon>Eukaryota</taxon>
        <taxon>Viridiplantae</taxon>
        <taxon>Streptophyta</taxon>
        <taxon>Embryophyta</taxon>
        <taxon>Tracheophyta</taxon>
        <taxon>Spermatophyta</taxon>
        <taxon>Magnoliopsida</taxon>
        <taxon>eudicotyledons</taxon>
        <taxon>Gunneridae</taxon>
        <taxon>Pentapetalae</taxon>
        <taxon>rosids</taxon>
        <taxon>fabids</taxon>
        <taxon>Rosales</taxon>
        <taxon>Rhamnaceae</taxon>
        <taxon>Paliureae</taxon>
        <taxon>Ziziphus</taxon>
    </lineage>
</organism>
<evidence type="ECO:0000259" key="3">
    <source>
        <dbReference type="PROSITE" id="PS50089"/>
    </source>
</evidence>
<comment type="caution">
    <text evidence="4">The sequence shown here is derived from an EMBL/GenBank/DDBJ whole genome shotgun (WGS) entry which is preliminary data.</text>
</comment>
<dbReference type="PANTHER" id="PTHR47820:SF3">
    <property type="entry name" value="OS07G0499800 PROTEIN"/>
    <property type="match status" value="1"/>
</dbReference>
<evidence type="ECO:0000256" key="2">
    <source>
        <dbReference type="SAM" id="MobiDB-lite"/>
    </source>
</evidence>
<proteinExistence type="predicted"/>
<feature type="compositionally biased region" description="Polar residues" evidence="2">
    <location>
        <begin position="736"/>
        <end position="746"/>
    </location>
</feature>
<feature type="compositionally biased region" description="Basic and acidic residues" evidence="2">
    <location>
        <begin position="294"/>
        <end position="309"/>
    </location>
</feature>
<dbReference type="PROSITE" id="PS50089">
    <property type="entry name" value="ZF_RING_2"/>
    <property type="match status" value="1"/>
</dbReference>
<feature type="region of interest" description="Disordered" evidence="2">
    <location>
        <begin position="810"/>
        <end position="842"/>
    </location>
</feature>
<gene>
    <name evidence="4" type="ORF">FEM48_Zijuj01G0013000</name>
</gene>
<dbReference type="AlphaFoldDB" id="A0A978VYB1"/>
<dbReference type="SUPFAM" id="SSF57850">
    <property type="entry name" value="RING/U-box"/>
    <property type="match status" value="1"/>
</dbReference>
<feature type="region of interest" description="Disordered" evidence="2">
    <location>
        <begin position="120"/>
        <end position="150"/>
    </location>
</feature>
<dbReference type="PANTHER" id="PTHR47820">
    <property type="entry name" value="BNAC05G24000D PROTEIN"/>
    <property type="match status" value="1"/>
</dbReference>
<dbReference type="EMBL" id="JAEACU010000001">
    <property type="protein sequence ID" value="KAH7544695.1"/>
    <property type="molecule type" value="Genomic_DNA"/>
</dbReference>
<feature type="region of interest" description="Disordered" evidence="2">
    <location>
        <begin position="404"/>
        <end position="448"/>
    </location>
</feature>
<dbReference type="SMART" id="SM00184">
    <property type="entry name" value="RING"/>
    <property type="match status" value="2"/>
</dbReference>
<dbReference type="Gene3D" id="3.30.40.10">
    <property type="entry name" value="Zinc/RING finger domain, C3HC4 (zinc finger)"/>
    <property type="match status" value="2"/>
</dbReference>
<dbReference type="GO" id="GO:0008270">
    <property type="term" value="F:zinc ion binding"/>
    <property type="evidence" value="ECO:0007669"/>
    <property type="project" value="UniProtKB-KW"/>
</dbReference>
<feature type="region of interest" description="Disordered" evidence="2">
    <location>
        <begin position="270"/>
        <end position="315"/>
    </location>
</feature>
<evidence type="ECO:0000256" key="1">
    <source>
        <dbReference type="PROSITE-ProRule" id="PRU00175"/>
    </source>
</evidence>
<dbReference type="Proteomes" id="UP000813462">
    <property type="component" value="Unassembled WGS sequence"/>
</dbReference>
<feature type="compositionally biased region" description="Polar residues" evidence="2">
    <location>
        <begin position="120"/>
        <end position="143"/>
    </location>
</feature>
<reference evidence="4" key="1">
    <citation type="journal article" date="2021" name="Front. Plant Sci.">
        <title>Chromosome-Scale Genome Assembly for Chinese Sour Jujube and Insights Into Its Genome Evolution and Domestication Signature.</title>
        <authorList>
            <person name="Shen L.-Y."/>
            <person name="Luo H."/>
            <person name="Wang X.-L."/>
            <person name="Wang X.-M."/>
            <person name="Qiu X.-J."/>
            <person name="Liu H."/>
            <person name="Zhou S.-S."/>
            <person name="Jia K.-H."/>
            <person name="Nie S."/>
            <person name="Bao Y.-T."/>
            <person name="Zhang R.-G."/>
            <person name="Yun Q.-Z."/>
            <person name="Chai Y.-H."/>
            <person name="Lu J.-Y."/>
            <person name="Li Y."/>
            <person name="Zhao S.-W."/>
            <person name="Mao J.-F."/>
            <person name="Jia S.-G."/>
            <person name="Mao Y.-M."/>
        </authorList>
    </citation>
    <scope>NUCLEOTIDE SEQUENCE</scope>
    <source>
        <strain evidence="4">AT0</strain>
        <tissue evidence="4">Leaf</tissue>
    </source>
</reference>
<feature type="region of interest" description="Disordered" evidence="2">
    <location>
        <begin position="736"/>
        <end position="776"/>
    </location>
</feature>
<feature type="region of interest" description="Disordered" evidence="2">
    <location>
        <begin position="937"/>
        <end position="958"/>
    </location>
</feature>
<dbReference type="Pfam" id="PF13920">
    <property type="entry name" value="zf-C3HC4_3"/>
    <property type="match status" value="2"/>
</dbReference>
<dbReference type="InterPro" id="IPR013083">
    <property type="entry name" value="Znf_RING/FYVE/PHD"/>
</dbReference>
<feature type="compositionally biased region" description="Basic and acidic residues" evidence="2">
    <location>
        <begin position="405"/>
        <end position="425"/>
    </location>
</feature>
<feature type="compositionally biased region" description="Polar residues" evidence="2">
    <location>
        <begin position="810"/>
        <end position="839"/>
    </location>
</feature>
<protein>
    <recommendedName>
        <fullName evidence="3">RING-type domain-containing protein</fullName>
    </recommendedName>
</protein>
<evidence type="ECO:0000313" key="4">
    <source>
        <dbReference type="EMBL" id="KAH7544695.1"/>
    </source>
</evidence>
<keyword evidence="1" id="KW-0863">Zinc-finger</keyword>
<keyword evidence="1" id="KW-0479">Metal-binding</keyword>
<keyword evidence="1" id="KW-0862">Zinc</keyword>
<feature type="compositionally biased region" description="Polar residues" evidence="2">
    <location>
        <begin position="226"/>
        <end position="247"/>
    </location>
</feature>